<organism evidence="2 3">
    <name type="scientific">Pseudoalteromonas arctica</name>
    <dbReference type="NCBI Taxonomy" id="394751"/>
    <lineage>
        <taxon>Bacteria</taxon>
        <taxon>Pseudomonadati</taxon>
        <taxon>Pseudomonadota</taxon>
        <taxon>Gammaproteobacteria</taxon>
        <taxon>Alteromonadales</taxon>
        <taxon>Pseudoalteromonadaceae</taxon>
        <taxon>Pseudoalteromonas</taxon>
    </lineage>
</organism>
<evidence type="ECO:0000313" key="3">
    <source>
        <dbReference type="Proteomes" id="UP000570493"/>
    </source>
</evidence>
<gene>
    <name evidence="2" type="ORF">HHO47_14775</name>
</gene>
<keyword evidence="3" id="KW-1185">Reference proteome</keyword>
<protein>
    <submittedName>
        <fullName evidence="2">Glycosyltransferase family 2 protein</fullName>
    </submittedName>
</protein>
<dbReference type="PANTHER" id="PTHR22916:SF3">
    <property type="entry name" value="UDP-GLCNAC:BETAGAL BETA-1,3-N-ACETYLGLUCOSAMINYLTRANSFERASE-LIKE PROTEIN 1"/>
    <property type="match status" value="1"/>
</dbReference>
<dbReference type="InterPro" id="IPR001173">
    <property type="entry name" value="Glyco_trans_2-like"/>
</dbReference>
<accession>A0A7Y0DUU4</accession>
<evidence type="ECO:0000259" key="1">
    <source>
        <dbReference type="Pfam" id="PF00535"/>
    </source>
</evidence>
<proteinExistence type="predicted"/>
<dbReference type="AlphaFoldDB" id="A0A7Y0DUU4"/>
<sequence>MKSIAVILPTFKPGNYLLKCFRCLEAQTINKAQYCLYIGLNGPKKGYEELILALLDNAEFNYKYFYLPTAGVSFARNTLIDESIENYLVFLDDDDEISPNYLESLLAVTTPKTMGLANVVNFTEDKNTYFENYIGKSFASLPKKGTSAYQYRKYFSSPWAKMLHRDMIANIRFDTRLALGEDGFFMANVSKNIESFEKCSNDTVYYVNVRQNSSSRKKIDKAKELKRIIYLTGCYLKMLLCCEYNRLFITTRVAATLLNLKKIFN</sequence>
<evidence type="ECO:0000313" key="2">
    <source>
        <dbReference type="EMBL" id="NMM42047.1"/>
    </source>
</evidence>
<name>A0A7Y0DUU4_9GAMM</name>
<dbReference type="Proteomes" id="UP000570493">
    <property type="component" value="Unassembled WGS sequence"/>
</dbReference>
<dbReference type="GO" id="GO:0016758">
    <property type="term" value="F:hexosyltransferase activity"/>
    <property type="evidence" value="ECO:0007669"/>
    <property type="project" value="UniProtKB-ARBA"/>
</dbReference>
<dbReference type="EMBL" id="JABBMT010000027">
    <property type="protein sequence ID" value="NMM42047.1"/>
    <property type="molecule type" value="Genomic_DNA"/>
</dbReference>
<dbReference type="PANTHER" id="PTHR22916">
    <property type="entry name" value="GLYCOSYLTRANSFERASE"/>
    <property type="match status" value="1"/>
</dbReference>
<dbReference type="Gene3D" id="3.90.550.10">
    <property type="entry name" value="Spore Coat Polysaccharide Biosynthesis Protein SpsA, Chain A"/>
    <property type="match status" value="1"/>
</dbReference>
<dbReference type="InterPro" id="IPR029044">
    <property type="entry name" value="Nucleotide-diphossugar_trans"/>
</dbReference>
<reference evidence="2" key="1">
    <citation type="submission" date="2020-04" db="EMBL/GenBank/DDBJ databases">
        <title>Genome Sequencing for Pseudoaltermonas arctica.</title>
        <authorList>
            <person name="Elkins N.S."/>
        </authorList>
    </citation>
    <scope>NUCLEOTIDE SEQUENCE [LARGE SCALE GENOMIC DNA]</scope>
    <source>
        <strain evidence="2">NEC-BIFX-2020_0012</strain>
    </source>
</reference>
<dbReference type="RefSeq" id="WP_169020990.1">
    <property type="nucleotide sequence ID" value="NZ_JABBMT010000027.1"/>
</dbReference>
<dbReference type="Pfam" id="PF00535">
    <property type="entry name" value="Glycos_transf_2"/>
    <property type="match status" value="1"/>
</dbReference>
<feature type="domain" description="Glycosyltransferase 2-like" evidence="1">
    <location>
        <begin position="6"/>
        <end position="167"/>
    </location>
</feature>
<dbReference type="CDD" id="cd00761">
    <property type="entry name" value="Glyco_tranf_GTA_type"/>
    <property type="match status" value="1"/>
</dbReference>
<comment type="caution">
    <text evidence="2">The sequence shown here is derived from an EMBL/GenBank/DDBJ whole genome shotgun (WGS) entry which is preliminary data.</text>
</comment>
<dbReference type="SUPFAM" id="SSF53448">
    <property type="entry name" value="Nucleotide-diphospho-sugar transferases"/>
    <property type="match status" value="1"/>
</dbReference>